<feature type="region of interest" description="Disordered" evidence="1">
    <location>
        <begin position="657"/>
        <end position="739"/>
    </location>
</feature>
<gene>
    <name evidence="2" type="ORF">BXZ70DRAFT_147045</name>
</gene>
<dbReference type="Proteomes" id="UP000813824">
    <property type="component" value="Unassembled WGS sequence"/>
</dbReference>
<feature type="compositionally biased region" description="Basic and acidic residues" evidence="1">
    <location>
        <begin position="465"/>
        <end position="475"/>
    </location>
</feature>
<dbReference type="EMBL" id="JAEVFJ010000014">
    <property type="protein sequence ID" value="KAH8101028.1"/>
    <property type="molecule type" value="Genomic_DNA"/>
</dbReference>
<evidence type="ECO:0000313" key="2">
    <source>
        <dbReference type="EMBL" id="KAH8101028.1"/>
    </source>
</evidence>
<sequence>MMKAEPTSPRLDHFWPKNYDDNRKPKPLLKRVAHSGSPSPPNSTKHSKPYFPNKSWVRRPSDASETSTLVGSSSAGTLSSSGSASSLLNRLGMTSPEDDSPSLLRRMQDPEQVPTKPHHPKRKPSGASASPTRPQEATLSEARDFAERLIQEALHSGMAGSPTPLTSNCSKGDNQPEETPMDLDEDSDYASTKPENNKQNGSFVDDESFSSAHASESAVDELLARGKSTDNSPAPPSPSLDKTPSVAPLVAQTNSQLPPSLSSPQVSPSTLEGVRQILLPIVLQNALRRDANADQETIKRNAASLLTDEQCLDFIRLAQETKKQLAEKEQQQKLAVVPSKEEDNNKPDLRRTAAREPSGPAADVSQSNMFNPHRIPDSGWPKKRPQSLSQAEEGPSVSGPSLKGKEREPTQDAGPSRMQRVATTDSEASSRSTIRPDERGREGDYRSPERSRDNGWNRDRIRRASYNEHSGESEKTIPQSISPPSAPRHDRSPLKPQAITVRIPFPFKKRDQSTDLKVKKELLSPSRDVRRSVSPNQYNRSDPARRHGSPPPWGTRYEEDRNRPRRRSRSPDVRQSYPNRYGERRSRSPSPHMRRHRSPGVYDRRERGRSRDSRDYRSPVEDRYRRPSMTSVGGGDRMDVDSLPLSPIKSPVIENVSQPKNYTPRAPAAMLTNIPPPSTAWEGGSSGAVANTGKVSASNVEGPTTLASSPKSASESSAETGEIVEKRKKSVLSQSRNSLGESARQLVQVCMLLVRSPTFY</sequence>
<feature type="compositionally biased region" description="Basic and acidic residues" evidence="1">
    <location>
        <begin position="10"/>
        <end position="24"/>
    </location>
</feature>
<feature type="region of interest" description="Disordered" evidence="1">
    <location>
        <begin position="1"/>
        <end position="268"/>
    </location>
</feature>
<dbReference type="OrthoDB" id="432299at2759"/>
<evidence type="ECO:0000313" key="3">
    <source>
        <dbReference type="Proteomes" id="UP000813824"/>
    </source>
</evidence>
<feature type="compositionally biased region" description="Low complexity" evidence="1">
    <location>
        <begin position="66"/>
        <end position="88"/>
    </location>
</feature>
<feature type="compositionally biased region" description="Basic and acidic residues" evidence="1">
    <location>
        <begin position="434"/>
        <end position="459"/>
    </location>
</feature>
<feature type="compositionally biased region" description="Polar residues" evidence="1">
    <location>
        <begin position="127"/>
        <end position="138"/>
    </location>
</feature>
<feature type="compositionally biased region" description="Basic and acidic residues" evidence="1">
    <location>
        <begin position="508"/>
        <end position="531"/>
    </location>
</feature>
<proteinExistence type="predicted"/>
<feature type="compositionally biased region" description="Polar residues" evidence="1">
    <location>
        <begin position="163"/>
        <end position="173"/>
    </location>
</feature>
<feature type="compositionally biased region" description="Low complexity" evidence="1">
    <location>
        <begin position="707"/>
        <end position="719"/>
    </location>
</feature>
<feature type="compositionally biased region" description="Low complexity" evidence="1">
    <location>
        <begin position="255"/>
        <end position="268"/>
    </location>
</feature>
<protein>
    <submittedName>
        <fullName evidence="2">Uncharacterized protein</fullName>
    </submittedName>
</protein>
<comment type="caution">
    <text evidence="2">The sequence shown here is derived from an EMBL/GenBank/DDBJ whole genome shotgun (WGS) entry which is preliminary data.</text>
</comment>
<organism evidence="2 3">
    <name type="scientific">Cristinia sonorae</name>
    <dbReference type="NCBI Taxonomy" id="1940300"/>
    <lineage>
        <taxon>Eukaryota</taxon>
        <taxon>Fungi</taxon>
        <taxon>Dikarya</taxon>
        <taxon>Basidiomycota</taxon>
        <taxon>Agaricomycotina</taxon>
        <taxon>Agaricomycetes</taxon>
        <taxon>Agaricomycetidae</taxon>
        <taxon>Agaricales</taxon>
        <taxon>Pleurotineae</taxon>
        <taxon>Stephanosporaceae</taxon>
        <taxon>Cristinia</taxon>
    </lineage>
</organism>
<evidence type="ECO:0000256" key="1">
    <source>
        <dbReference type="SAM" id="MobiDB-lite"/>
    </source>
</evidence>
<feature type="compositionally biased region" description="Basic and acidic residues" evidence="1">
    <location>
        <begin position="339"/>
        <end position="354"/>
    </location>
</feature>
<reference evidence="2" key="1">
    <citation type="journal article" date="2021" name="New Phytol.">
        <title>Evolutionary innovations through gain and loss of genes in the ectomycorrhizal Boletales.</title>
        <authorList>
            <person name="Wu G."/>
            <person name="Miyauchi S."/>
            <person name="Morin E."/>
            <person name="Kuo A."/>
            <person name="Drula E."/>
            <person name="Varga T."/>
            <person name="Kohler A."/>
            <person name="Feng B."/>
            <person name="Cao Y."/>
            <person name="Lipzen A."/>
            <person name="Daum C."/>
            <person name="Hundley H."/>
            <person name="Pangilinan J."/>
            <person name="Johnson J."/>
            <person name="Barry K."/>
            <person name="LaButti K."/>
            <person name="Ng V."/>
            <person name="Ahrendt S."/>
            <person name="Min B."/>
            <person name="Choi I.G."/>
            <person name="Park H."/>
            <person name="Plett J.M."/>
            <person name="Magnuson J."/>
            <person name="Spatafora J.W."/>
            <person name="Nagy L.G."/>
            <person name="Henrissat B."/>
            <person name="Grigoriev I.V."/>
            <person name="Yang Z.L."/>
            <person name="Xu J."/>
            <person name="Martin F.M."/>
        </authorList>
    </citation>
    <scope>NUCLEOTIDE SEQUENCE</scope>
    <source>
        <strain evidence="2">KKN 215</strain>
    </source>
</reference>
<feature type="compositionally biased region" description="Polar residues" evidence="1">
    <location>
        <begin position="421"/>
        <end position="433"/>
    </location>
</feature>
<feature type="compositionally biased region" description="Polar residues" evidence="1">
    <location>
        <begin position="693"/>
        <end position="706"/>
    </location>
</feature>
<keyword evidence="3" id="KW-1185">Reference proteome</keyword>
<feature type="compositionally biased region" description="Basic and acidic residues" evidence="1">
    <location>
        <begin position="141"/>
        <end position="150"/>
    </location>
</feature>
<name>A0A8K0UP71_9AGAR</name>
<feature type="compositionally biased region" description="Basic and acidic residues" evidence="1">
    <location>
        <begin position="602"/>
        <end position="625"/>
    </location>
</feature>
<feature type="region of interest" description="Disordered" evidence="1">
    <location>
        <begin position="329"/>
        <end position="641"/>
    </location>
</feature>
<feature type="compositionally biased region" description="Polar residues" evidence="1">
    <location>
        <begin position="189"/>
        <end position="202"/>
    </location>
</feature>
<dbReference type="AlphaFoldDB" id="A0A8K0UP71"/>
<accession>A0A8K0UP71</accession>
<feature type="compositionally biased region" description="Acidic residues" evidence="1">
    <location>
        <begin position="175"/>
        <end position="188"/>
    </location>
</feature>